<name>A0A9Q3JJV4_9BASI</name>
<feature type="region of interest" description="Disordered" evidence="1">
    <location>
        <begin position="138"/>
        <end position="216"/>
    </location>
</feature>
<organism evidence="2 3">
    <name type="scientific">Austropuccinia psidii MF-1</name>
    <dbReference type="NCBI Taxonomy" id="1389203"/>
    <lineage>
        <taxon>Eukaryota</taxon>
        <taxon>Fungi</taxon>
        <taxon>Dikarya</taxon>
        <taxon>Basidiomycota</taxon>
        <taxon>Pucciniomycotina</taxon>
        <taxon>Pucciniomycetes</taxon>
        <taxon>Pucciniales</taxon>
        <taxon>Sphaerophragmiaceae</taxon>
        <taxon>Austropuccinia</taxon>
    </lineage>
</organism>
<dbReference type="EMBL" id="AVOT02074062">
    <property type="protein sequence ID" value="MBW0563321.1"/>
    <property type="molecule type" value="Genomic_DNA"/>
</dbReference>
<comment type="caution">
    <text evidence="2">The sequence shown here is derived from an EMBL/GenBank/DDBJ whole genome shotgun (WGS) entry which is preliminary data.</text>
</comment>
<evidence type="ECO:0000313" key="2">
    <source>
        <dbReference type="EMBL" id="MBW0563321.1"/>
    </source>
</evidence>
<dbReference type="AlphaFoldDB" id="A0A9Q3JJV4"/>
<feature type="compositionally biased region" description="Acidic residues" evidence="1">
    <location>
        <begin position="150"/>
        <end position="160"/>
    </location>
</feature>
<protein>
    <submittedName>
        <fullName evidence="2">Uncharacterized protein</fullName>
    </submittedName>
</protein>
<keyword evidence="3" id="KW-1185">Reference proteome</keyword>
<dbReference type="Proteomes" id="UP000765509">
    <property type="component" value="Unassembled WGS sequence"/>
</dbReference>
<evidence type="ECO:0000256" key="1">
    <source>
        <dbReference type="SAM" id="MobiDB-lite"/>
    </source>
</evidence>
<accession>A0A9Q3JJV4</accession>
<feature type="compositionally biased region" description="Polar residues" evidence="1">
    <location>
        <begin position="180"/>
        <end position="209"/>
    </location>
</feature>
<feature type="compositionally biased region" description="Low complexity" evidence="1">
    <location>
        <begin position="169"/>
        <end position="179"/>
    </location>
</feature>
<evidence type="ECO:0000313" key="3">
    <source>
        <dbReference type="Proteomes" id="UP000765509"/>
    </source>
</evidence>
<proteinExistence type="predicted"/>
<gene>
    <name evidence="2" type="ORF">O181_103036</name>
</gene>
<sequence>MSSKLTKLTESSTSVPPPSVLCSSHMFSQLSSPWSMALSGHFDPSQTYDRYKSVEFLDPACTECLKKENSASSLIIPGILSAITVLLGRNLVNIHGFQFPMSGGICGARRMVLLGQTSQLLRLLPLMVLQGIPARIRRTSNSPIDPNAEGSDELDGEEAEAAPNSIGHQSSTSPSQPSSKGFQSQVIPSTPRNSQPVLFTIPSSITPPSTARPGLV</sequence>
<reference evidence="2" key="1">
    <citation type="submission" date="2021-03" db="EMBL/GenBank/DDBJ databases">
        <title>Draft genome sequence of rust myrtle Austropuccinia psidii MF-1, a brazilian biotype.</title>
        <authorList>
            <person name="Quecine M.C."/>
            <person name="Pachon D.M.R."/>
            <person name="Bonatelli M.L."/>
            <person name="Correr F.H."/>
            <person name="Franceschini L.M."/>
            <person name="Leite T.F."/>
            <person name="Margarido G.R.A."/>
            <person name="Almeida C.A."/>
            <person name="Ferrarezi J.A."/>
            <person name="Labate C.A."/>
        </authorList>
    </citation>
    <scope>NUCLEOTIDE SEQUENCE</scope>
    <source>
        <strain evidence="2">MF-1</strain>
    </source>
</reference>